<dbReference type="RefSeq" id="WP_345601058.1">
    <property type="nucleotide sequence ID" value="NZ_BAABLT010000026.1"/>
</dbReference>
<feature type="transmembrane region" description="Helical" evidence="7">
    <location>
        <begin position="209"/>
        <end position="230"/>
    </location>
</feature>
<evidence type="ECO:0000256" key="4">
    <source>
        <dbReference type="ARBA" id="ARBA00022692"/>
    </source>
</evidence>
<evidence type="ECO:0000256" key="3">
    <source>
        <dbReference type="ARBA" id="ARBA00022475"/>
    </source>
</evidence>
<comment type="subcellular location">
    <subcellularLocation>
        <location evidence="1">Cell membrane</location>
        <topology evidence="1">Multi-pass membrane protein</topology>
    </subcellularLocation>
</comment>
<feature type="domain" description="Major facilitator superfamily (MFS) profile" evidence="8">
    <location>
        <begin position="23"/>
        <end position="452"/>
    </location>
</feature>
<feature type="transmembrane region" description="Helical" evidence="7">
    <location>
        <begin position="338"/>
        <end position="357"/>
    </location>
</feature>
<feature type="transmembrane region" description="Helical" evidence="7">
    <location>
        <begin position="236"/>
        <end position="256"/>
    </location>
</feature>
<feature type="transmembrane region" description="Helical" evidence="7">
    <location>
        <begin position="148"/>
        <end position="169"/>
    </location>
</feature>
<feature type="transmembrane region" description="Helical" evidence="7">
    <location>
        <begin position="363"/>
        <end position="383"/>
    </location>
</feature>
<evidence type="ECO:0000256" key="2">
    <source>
        <dbReference type="ARBA" id="ARBA00022448"/>
    </source>
</evidence>
<feature type="transmembrane region" description="Helical" evidence="7">
    <location>
        <begin position="404"/>
        <end position="425"/>
    </location>
</feature>
<evidence type="ECO:0000256" key="7">
    <source>
        <dbReference type="SAM" id="Phobius"/>
    </source>
</evidence>
<evidence type="ECO:0000256" key="6">
    <source>
        <dbReference type="ARBA" id="ARBA00023136"/>
    </source>
</evidence>
<dbReference type="Gene3D" id="1.20.1250.20">
    <property type="entry name" value="MFS general substrate transporter like domains"/>
    <property type="match status" value="2"/>
</dbReference>
<feature type="transmembrane region" description="Helical" evidence="7">
    <location>
        <begin position="175"/>
        <end position="197"/>
    </location>
</feature>
<keyword evidence="4 7" id="KW-0812">Transmembrane</keyword>
<dbReference type="InterPro" id="IPR020846">
    <property type="entry name" value="MFS_dom"/>
</dbReference>
<feature type="transmembrane region" description="Helical" evidence="7">
    <location>
        <begin position="89"/>
        <end position="108"/>
    </location>
</feature>
<dbReference type="PRINTS" id="PR01036">
    <property type="entry name" value="TCRTETB"/>
</dbReference>
<dbReference type="PANTHER" id="PTHR42718">
    <property type="entry name" value="MAJOR FACILITATOR SUPERFAMILY MULTIDRUG TRANSPORTER MFSC"/>
    <property type="match status" value="1"/>
</dbReference>
<feature type="transmembrane region" description="Helical" evidence="7">
    <location>
        <begin position="431"/>
        <end position="451"/>
    </location>
</feature>
<keyword evidence="5 7" id="KW-1133">Transmembrane helix</keyword>
<sequence length="455" mass="46188">MAVLAERPRPRRVREHPRAGWFAVATVCFGAFMGQLDASIVTLTFPALQQEFRAPLAAVQWVSLSYLLALVGLLVVAGRLADATGRKLMYVWGFGVFTAASVACGLAPGLGWLVVFRLVQAVGAAMLQANSVALVVGSVPRSRMRAALGVQAAAQALGLALGPALGGLLVDTAGWRWVFLVNLPVGVLGLAAGRYLLPRTRERAPLARFDFPGLVLLAGGSAALLLALSGVSGLGLPAWVAAVPAAVAVAALTGLVRWERRAAHPLVDLRLLRPRVVSLGLLGALCGYLVLFGPLTLFPQVLGTHDGMGPVLTCLPAGFAVSAVLVDRLLPARLGVHGRTVLGAVVSALGCGLLLLAPGSAPWVAAMLFLLGLGLGVFIPANNSSIMGGIPSQMSATGGGMVNMARGLGSALGIALVTLSLHLGGAAGPQVAVAALAVCGVLAVAGAVSCARESA</sequence>
<feature type="transmembrane region" description="Helical" evidence="7">
    <location>
        <begin position="57"/>
        <end position="77"/>
    </location>
</feature>
<organism evidence="9 10">
    <name type="scientific">Saccharopolyspora rosea</name>
    <dbReference type="NCBI Taxonomy" id="524884"/>
    <lineage>
        <taxon>Bacteria</taxon>
        <taxon>Bacillati</taxon>
        <taxon>Actinomycetota</taxon>
        <taxon>Actinomycetes</taxon>
        <taxon>Pseudonocardiales</taxon>
        <taxon>Pseudonocardiaceae</taxon>
        <taxon>Saccharopolyspora</taxon>
    </lineage>
</organism>
<protein>
    <submittedName>
        <fullName evidence="9">MFS transporter</fullName>
    </submittedName>
</protein>
<dbReference type="Pfam" id="PF07690">
    <property type="entry name" value="MFS_1"/>
    <property type="match status" value="1"/>
</dbReference>
<proteinExistence type="predicted"/>
<dbReference type="InterPro" id="IPR036259">
    <property type="entry name" value="MFS_trans_sf"/>
</dbReference>
<evidence type="ECO:0000259" key="8">
    <source>
        <dbReference type="PROSITE" id="PS50850"/>
    </source>
</evidence>
<feature type="transmembrane region" description="Helical" evidence="7">
    <location>
        <begin position="276"/>
        <end position="295"/>
    </location>
</feature>
<dbReference type="InterPro" id="IPR011701">
    <property type="entry name" value="MFS"/>
</dbReference>
<feature type="transmembrane region" description="Helical" evidence="7">
    <location>
        <begin position="114"/>
        <end position="136"/>
    </location>
</feature>
<reference evidence="10" key="1">
    <citation type="journal article" date="2019" name="Int. J. Syst. Evol. Microbiol.">
        <title>The Global Catalogue of Microorganisms (GCM) 10K type strain sequencing project: providing services to taxonomists for standard genome sequencing and annotation.</title>
        <authorList>
            <consortium name="The Broad Institute Genomics Platform"/>
            <consortium name="The Broad Institute Genome Sequencing Center for Infectious Disease"/>
            <person name="Wu L."/>
            <person name="Ma J."/>
        </authorList>
    </citation>
    <scope>NUCLEOTIDE SEQUENCE [LARGE SCALE GENOMIC DNA]</scope>
    <source>
        <strain evidence="10">CCUG 56401</strain>
    </source>
</reference>
<dbReference type="PANTHER" id="PTHR42718:SF46">
    <property type="entry name" value="BLR6921 PROTEIN"/>
    <property type="match status" value="1"/>
</dbReference>
<keyword evidence="10" id="KW-1185">Reference proteome</keyword>
<dbReference type="SUPFAM" id="SSF103473">
    <property type="entry name" value="MFS general substrate transporter"/>
    <property type="match status" value="1"/>
</dbReference>
<keyword evidence="2" id="KW-0813">Transport</keyword>
<evidence type="ECO:0000256" key="1">
    <source>
        <dbReference type="ARBA" id="ARBA00004651"/>
    </source>
</evidence>
<accession>A0ABW3FXG1</accession>
<feature type="transmembrane region" description="Helical" evidence="7">
    <location>
        <begin position="21"/>
        <end position="45"/>
    </location>
</feature>
<dbReference type="EMBL" id="JBHTIW010000017">
    <property type="protein sequence ID" value="MFD0921990.1"/>
    <property type="molecule type" value="Genomic_DNA"/>
</dbReference>
<keyword evidence="3" id="KW-1003">Cell membrane</keyword>
<name>A0ABW3FXG1_9PSEU</name>
<keyword evidence="6 7" id="KW-0472">Membrane</keyword>
<feature type="transmembrane region" description="Helical" evidence="7">
    <location>
        <begin position="307"/>
        <end position="326"/>
    </location>
</feature>
<evidence type="ECO:0000313" key="10">
    <source>
        <dbReference type="Proteomes" id="UP001597018"/>
    </source>
</evidence>
<comment type="caution">
    <text evidence="9">The sequence shown here is derived from an EMBL/GenBank/DDBJ whole genome shotgun (WGS) entry which is preliminary data.</text>
</comment>
<dbReference type="PROSITE" id="PS50850">
    <property type="entry name" value="MFS"/>
    <property type="match status" value="1"/>
</dbReference>
<evidence type="ECO:0000313" key="9">
    <source>
        <dbReference type="EMBL" id="MFD0921990.1"/>
    </source>
</evidence>
<gene>
    <name evidence="9" type="ORF">ACFQ16_19775</name>
</gene>
<evidence type="ECO:0000256" key="5">
    <source>
        <dbReference type="ARBA" id="ARBA00022989"/>
    </source>
</evidence>
<dbReference type="Proteomes" id="UP001597018">
    <property type="component" value="Unassembled WGS sequence"/>
</dbReference>